<gene>
    <name evidence="2" type="ORF">AT728_40195</name>
</gene>
<dbReference type="EMBL" id="LOCL01000023">
    <property type="protein sequence ID" value="KUF20146.1"/>
    <property type="molecule type" value="Genomic_DNA"/>
</dbReference>
<reference evidence="2 3" key="1">
    <citation type="submission" date="2015-12" db="EMBL/GenBank/DDBJ databases">
        <title>Draft genome sequence of Streptomyces silvensis ATCC 53525, a producer of novel hormone antagonists.</title>
        <authorList>
            <person name="Johnston C.W."/>
            <person name="Li Y."/>
            <person name="Magarvey N.A."/>
        </authorList>
    </citation>
    <scope>NUCLEOTIDE SEQUENCE [LARGE SCALE GENOMIC DNA]</scope>
    <source>
        <strain evidence="2 3">ATCC 53525</strain>
    </source>
</reference>
<evidence type="ECO:0000313" key="3">
    <source>
        <dbReference type="Proteomes" id="UP000054804"/>
    </source>
</evidence>
<accession>A0A0W7XC07</accession>
<comment type="caution">
    <text evidence="2">The sequence shown here is derived from an EMBL/GenBank/DDBJ whole genome shotgun (WGS) entry which is preliminary data.</text>
</comment>
<protein>
    <submittedName>
        <fullName evidence="2">Uncharacterized protein</fullName>
    </submittedName>
</protein>
<proteinExistence type="predicted"/>
<feature type="compositionally biased region" description="Low complexity" evidence="1">
    <location>
        <begin position="141"/>
        <end position="153"/>
    </location>
</feature>
<organism evidence="2 3">
    <name type="scientific">Streptomyces silvensis</name>
    <dbReference type="NCBI Taxonomy" id="1765722"/>
    <lineage>
        <taxon>Bacteria</taxon>
        <taxon>Bacillati</taxon>
        <taxon>Actinomycetota</taxon>
        <taxon>Actinomycetes</taxon>
        <taxon>Kitasatosporales</taxon>
        <taxon>Streptomycetaceae</taxon>
        <taxon>Streptomyces</taxon>
    </lineage>
</organism>
<feature type="region of interest" description="Disordered" evidence="1">
    <location>
        <begin position="126"/>
        <end position="197"/>
    </location>
</feature>
<dbReference type="OrthoDB" id="9995239at2"/>
<sequence length="197" mass="21345">MQERMAERQRRSSRAVQAREAAREKAARFVKQEEERVRIAGDAILLQEEIDDFDAETERRVAKLREERDAQLAEKREKFDALVVEMLDTEIPAQQAAERLGISVGQVRTAKRNFDQAVAAYAVQGAELPVAESSRDTQGESAAPDASAATSDTVGTDRPEVDAYTFPAPGAASAAVPAQERSPEHAEGAALPPASGD</sequence>
<keyword evidence="3" id="KW-1185">Reference proteome</keyword>
<name>A0A0W7XC07_9ACTN</name>
<dbReference type="Proteomes" id="UP000054804">
    <property type="component" value="Unassembled WGS sequence"/>
</dbReference>
<dbReference type="AlphaFoldDB" id="A0A0W7XC07"/>
<evidence type="ECO:0000256" key="1">
    <source>
        <dbReference type="SAM" id="MobiDB-lite"/>
    </source>
</evidence>
<evidence type="ECO:0000313" key="2">
    <source>
        <dbReference type="EMBL" id="KUF20146.1"/>
    </source>
</evidence>
<feature type="compositionally biased region" description="Low complexity" evidence="1">
    <location>
        <begin position="163"/>
        <end position="178"/>
    </location>
</feature>